<keyword evidence="2" id="KW-1133">Transmembrane helix</keyword>
<evidence type="ECO:0000256" key="1">
    <source>
        <dbReference type="SAM" id="MobiDB-lite"/>
    </source>
</evidence>
<evidence type="ECO:0000313" key="3">
    <source>
        <dbReference type="EMBL" id="KAF2866671.1"/>
    </source>
</evidence>
<protein>
    <submittedName>
        <fullName evidence="3">Uncharacterized protein</fullName>
    </submittedName>
</protein>
<comment type="caution">
    <text evidence="3">The sequence shown here is derived from an EMBL/GenBank/DDBJ whole genome shotgun (WGS) entry which is preliminary data.</text>
</comment>
<feature type="transmembrane region" description="Helical" evidence="2">
    <location>
        <begin position="6"/>
        <end position="24"/>
    </location>
</feature>
<feature type="region of interest" description="Disordered" evidence="1">
    <location>
        <begin position="31"/>
        <end position="75"/>
    </location>
</feature>
<dbReference type="EMBL" id="JAADJZ010000026">
    <property type="protein sequence ID" value="KAF2866671.1"/>
    <property type="molecule type" value="Genomic_DNA"/>
</dbReference>
<keyword evidence="4" id="KW-1185">Reference proteome</keyword>
<evidence type="ECO:0000313" key="4">
    <source>
        <dbReference type="Proteomes" id="UP000481861"/>
    </source>
</evidence>
<feature type="compositionally biased region" description="Low complexity" evidence="1">
    <location>
        <begin position="31"/>
        <end position="42"/>
    </location>
</feature>
<proteinExistence type="predicted"/>
<evidence type="ECO:0000256" key="2">
    <source>
        <dbReference type="SAM" id="Phobius"/>
    </source>
</evidence>
<reference evidence="3 4" key="1">
    <citation type="submission" date="2020-01" db="EMBL/GenBank/DDBJ databases">
        <authorList>
            <consortium name="DOE Joint Genome Institute"/>
            <person name="Haridas S."/>
            <person name="Albert R."/>
            <person name="Binder M."/>
            <person name="Bloem J."/>
            <person name="Labutti K."/>
            <person name="Salamov A."/>
            <person name="Andreopoulos B."/>
            <person name="Baker S.E."/>
            <person name="Barry K."/>
            <person name="Bills G."/>
            <person name="Bluhm B.H."/>
            <person name="Cannon C."/>
            <person name="Castanera R."/>
            <person name="Culley D.E."/>
            <person name="Daum C."/>
            <person name="Ezra D."/>
            <person name="Gonzalez J.B."/>
            <person name="Henrissat B."/>
            <person name="Kuo A."/>
            <person name="Liang C."/>
            <person name="Lipzen A."/>
            <person name="Lutzoni F."/>
            <person name="Magnuson J."/>
            <person name="Mondo S."/>
            <person name="Nolan M."/>
            <person name="Ohm R."/>
            <person name="Pangilinan J."/>
            <person name="Park H.-J.H."/>
            <person name="Ramirez L."/>
            <person name="Alfaro M."/>
            <person name="Sun H."/>
            <person name="Tritt A."/>
            <person name="Yoshinaga Y."/>
            <person name="Zwiers L.-H.L."/>
            <person name="Turgeon B.G."/>
            <person name="Goodwin S.B."/>
            <person name="Spatafora J.W."/>
            <person name="Crous P.W."/>
            <person name="Grigoriev I.V."/>
        </authorList>
    </citation>
    <scope>NUCLEOTIDE SEQUENCE [LARGE SCALE GENOMIC DNA]</scope>
    <source>
        <strain evidence="3 4">CBS 611.86</strain>
    </source>
</reference>
<dbReference type="Proteomes" id="UP000481861">
    <property type="component" value="Unassembled WGS sequence"/>
</dbReference>
<keyword evidence="2" id="KW-0812">Transmembrane</keyword>
<organism evidence="3 4">
    <name type="scientific">Massariosphaeria phaeospora</name>
    <dbReference type="NCBI Taxonomy" id="100035"/>
    <lineage>
        <taxon>Eukaryota</taxon>
        <taxon>Fungi</taxon>
        <taxon>Dikarya</taxon>
        <taxon>Ascomycota</taxon>
        <taxon>Pezizomycotina</taxon>
        <taxon>Dothideomycetes</taxon>
        <taxon>Pleosporomycetidae</taxon>
        <taxon>Pleosporales</taxon>
        <taxon>Pleosporales incertae sedis</taxon>
        <taxon>Massariosphaeria</taxon>
    </lineage>
</organism>
<sequence length="187" mass="18882">MGGWPGGGAGAGAGAAAAAVLFFLRRHRKNAANPRAPRSARPPTTPPAIAPTFVLLPEGGGGGGAGSDAAGGAVEEAVSDTDEEGCSLELIVVEASEDAGTCEEESKPGRVVISTAMLGRNQAERTGLRGLFAIKGVCGKRCFIAPKPAQRRGRADGGIEDVVTAEQRSRRAAGSAKHVVNSLLSAR</sequence>
<accession>A0A7C8I304</accession>
<keyword evidence="2" id="KW-0472">Membrane</keyword>
<name>A0A7C8I304_9PLEO</name>
<gene>
    <name evidence="3" type="ORF">BDV95DRAFT_194787</name>
</gene>
<dbReference type="AlphaFoldDB" id="A0A7C8I304"/>